<comment type="caution">
    <text evidence="3">The sequence shown here is derived from an EMBL/GenBank/DDBJ whole genome shotgun (WGS) entry which is preliminary data.</text>
</comment>
<dbReference type="EMBL" id="JACDUR010000002">
    <property type="protein sequence ID" value="MBA2890864.1"/>
    <property type="molecule type" value="Genomic_DNA"/>
</dbReference>
<dbReference type="InterPro" id="IPR010091">
    <property type="entry name" value="Thiazolinyl_imide_reductase"/>
</dbReference>
<feature type="domain" description="Gfo/Idh/MocA-like oxidoreductase N-terminal" evidence="1">
    <location>
        <begin position="1"/>
        <end position="117"/>
    </location>
</feature>
<evidence type="ECO:0000313" key="4">
    <source>
        <dbReference type="Proteomes" id="UP000530928"/>
    </source>
</evidence>
<accession>A0A7W0CH12</accession>
<organism evidence="3 4">
    <name type="scientific">Nonomuraea soli</name>
    <dbReference type="NCBI Taxonomy" id="1032476"/>
    <lineage>
        <taxon>Bacteria</taxon>
        <taxon>Bacillati</taxon>
        <taxon>Actinomycetota</taxon>
        <taxon>Actinomycetes</taxon>
        <taxon>Streptosporangiales</taxon>
        <taxon>Streptosporangiaceae</taxon>
        <taxon>Nonomuraea</taxon>
    </lineage>
</organism>
<dbReference type="AlphaFoldDB" id="A0A7W0CH12"/>
<evidence type="ECO:0000259" key="1">
    <source>
        <dbReference type="Pfam" id="PF01408"/>
    </source>
</evidence>
<dbReference type="Pfam" id="PF21390">
    <property type="entry name" value="Irp3-like_C"/>
    <property type="match status" value="1"/>
</dbReference>
<dbReference type="InterPro" id="IPR051450">
    <property type="entry name" value="Gfo/Idh/MocA_Oxidoreductases"/>
</dbReference>
<dbReference type="GO" id="GO:0000166">
    <property type="term" value="F:nucleotide binding"/>
    <property type="evidence" value="ECO:0007669"/>
    <property type="project" value="InterPro"/>
</dbReference>
<dbReference type="InterPro" id="IPR000683">
    <property type="entry name" value="Gfo/Idh/MocA-like_OxRdtase_N"/>
</dbReference>
<evidence type="ECO:0000259" key="2">
    <source>
        <dbReference type="Pfam" id="PF21390"/>
    </source>
</evidence>
<name>A0A7W0CH12_9ACTN</name>
<dbReference type="Gene3D" id="3.30.360.10">
    <property type="entry name" value="Dihydrodipicolinate Reductase, domain 2"/>
    <property type="match status" value="1"/>
</dbReference>
<dbReference type="SUPFAM" id="SSF51735">
    <property type="entry name" value="NAD(P)-binding Rossmann-fold domains"/>
    <property type="match status" value="1"/>
</dbReference>
<feature type="domain" description="Thiazolinyl imine reductase-like C-terminal" evidence="2">
    <location>
        <begin position="142"/>
        <end position="240"/>
    </location>
</feature>
<proteinExistence type="predicted"/>
<dbReference type="InterPro" id="IPR036291">
    <property type="entry name" value="NAD(P)-bd_dom_sf"/>
</dbReference>
<protein>
    <submittedName>
        <fullName evidence="3">Thiazolinyl imide reductase</fullName>
    </submittedName>
</protein>
<dbReference type="PANTHER" id="PTHR43377:SF1">
    <property type="entry name" value="BILIVERDIN REDUCTASE A"/>
    <property type="match status" value="1"/>
</dbReference>
<dbReference type="RefSeq" id="WP_220133402.1">
    <property type="nucleotide sequence ID" value="NZ_BAABAM010000006.1"/>
</dbReference>
<reference evidence="3 4" key="1">
    <citation type="submission" date="2020-07" db="EMBL/GenBank/DDBJ databases">
        <title>Genomic Encyclopedia of Type Strains, Phase IV (KMG-IV): sequencing the most valuable type-strain genomes for metagenomic binning, comparative biology and taxonomic classification.</title>
        <authorList>
            <person name="Goeker M."/>
        </authorList>
    </citation>
    <scope>NUCLEOTIDE SEQUENCE [LARGE SCALE GENOMIC DNA]</scope>
    <source>
        <strain evidence="3 4">DSM 45533</strain>
    </source>
</reference>
<dbReference type="Proteomes" id="UP000530928">
    <property type="component" value="Unassembled WGS sequence"/>
</dbReference>
<dbReference type="PANTHER" id="PTHR43377">
    <property type="entry name" value="BILIVERDIN REDUCTASE A"/>
    <property type="match status" value="1"/>
</dbReference>
<dbReference type="Gene3D" id="3.40.50.720">
    <property type="entry name" value="NAD(P)-binding Rossmann-like Domain"/>
    <property type="match status" value="1"/>
</dbReference>
<dbReference type="NCBIfam" id="TIGR01761">
    <property type="entry name" value="thiaz-red"/>
    <property type="match status" value="1"/>
</dbReference>
<sequence length="343" mass="36312">MKVVVCGTRFGQIYLAALARDPGRYQLAGILARGGARSVALAEQYDVPLYDAVERLPGDVDAACVVVSSAVGGGRGAQLAQELLGRGIHVLQEHPVHPDELAACLRAARKAGTQYVLNTFYPHLEPVRRFTAAARRLVSMRAPVFVDALCAVQVSFDLLDILAGIFDGLRPWSLSAVAVPGGRPFTSVDAQVAGVPLTLRVENRMREGDDSSSLLLHRITVGTDAGNLLLANTHGPVIWSPVLRLPSNPDEQVLPSDGLGVTSDFVGPAAAPTWAGAVNDVWGEGVVSALDTLRERVELGADPLHGGQRHLTVARAWKELTEALGYPEAAKPEPGEPLSAADL</sequence>
<evidence type="ECO:0000313" key="3">
    <source>
        <dbReference type="EMBL" id="MBA2890864.1"/>
    </source>
</evidence>
<dbReference type="Pfam" id="PF01408">
    <property type="entry name" value="GFO_IDH_MocA"/>
    <property type="match status" value="1"/>
</dbReference>
<keyword evidence="4" id="KW-1185">Reference proteome</keyword>
<dbReference type="InterPro" id="IPR048655">
    <property type="entry name" value="Irp3-like_C"/>
</dbReference>
<gene>
    <name evidence="3" type="ORF">HNR30_002205</name>
</gene>